<evidence type="ECO:0000313" key="3">
    <source>
        <dbReference type="EMBL" id="KIH77445.1"/>
    </source>
</evidence>
<dbReference type="InterPro" id="IPR052198">
    <property type="entry name" value="IorB_Oxidoreductase"/>
</dbReference>
<dbReference type="AlphaFoldDB" id="A0A0C2HRF2"/>
<keyword evidence="4" id="KW-1185">Reference proteome</keyword>
<dbReference type="RefSeq" id="WP_040095449.1">
    <property type="nucleotide sequence ID" value="NZ_JWJD01000001.1"/>
</dbReference>
<dbReference type="InterPro" id="IPR019752">
    <property type="entry name" value="Pyrv/ketoisovalerate_OxRed_cat"/>
</dbReference>
<dbReference type="PANTHER" id="PTHR43854">
    <property type="entry name" value="INDOLEPYRUVATE OXIDOREDUCTASE SUBUNIT IORB"/>
    <property type="match status" value="1"/>
</dbReference>
<evidence type="ECO:0000259" key="2">
    <source>
        <dbReference type="Pfam" id="PF01558"/>
    </source>
</evidence>
<sequence length="192" mass="20883">MKNKVQNILLVGVGGQGILLASEILSEVLMLGGYDVKKAEVHGMAQRGGSVVSHVRYGEKVYSPIIPEGEADILFGFELLESYRYLPLLKKDAQVVVSDLQIVPPGVALGKESYPEDVPGKIRAAFPRSRIVNSMDLAVQAGNMRTVNTVLLGALSTMMDIAEDAWVQAMKNRVPARFLDENLKAFSLGRQA</sequence>
<gene>
    <name evidence="3" type="ORF">GFER_01570</name>
</gene>
<dbReference type="EMBL" id="JWJD01000001">
    <property type="protein sequence ID" value="KIH77445.1"/>
    <property type="molecule type" value="Genomic_DNA"/>
</dbReference>
<feature type="domain" description="Pyruvate/ketoisovalerate oxidoreductase catalytic" evidence="2">
    <location>
        <begin position="14"/>
        <end position="191"/>
    </location>
</feature>
<dbReference type="EC" id="1.2.7.8" evidence="3"/>
<name>A0A0C2HRF2_9BACT</name>
<reference evidence="3 4" key="1">
    <citation type="submission" date="2014-12" db="EMBL/GenBank/DDBJ databases">
        <title>Genomes of Geoalkalibacter ferrihydriticus and Geoalkalibacter subterraneus, two haloalkaliphilic metal-reducing members of the Geobacteraceae.</title>
        <authorList>
            <person name="Badalamenti J.P."/>
            <person name="Torres C.I."/>
            <person name="Krajmalnik-Brown R."/>
            <person name="Bond D.R."/>
        </authorList>
    </citation>
    <scope>NUCLEOTIDE SEQUENCE [LARGE SCALE GENOMIC DNA]</scope>
    <source>
        <strain evidence="3 4">DSM 17813</strain>
    </source>
</reference>
<dbReference type="PANTHER" id="PTHR43854:SF1">
    <property type="entry name" value="INDOLEPYRUVATE OXIDOREDUCTASE SUBUNIT IORB"/>
    <property type="match status" value="1"/>
</dbReference>
<dbReference type="InterPro" id="IPR002869">
    <property type="entry name" value="Pyrv_flavodox_OxRed_cen"/>
</dbReference>
<proteinExistence type="predicted"/>
<dbReference type="NCBIfam" id="NF005325">
    <property type="entry name" value="PRK06853.1-5"/>
    <property type="match status" value="1"/>
</dbReference>
<protein>
    <submittedName>
        <fullName evidence="3">Indolepyruvate oxidoreductase subunit beta</fullName>
        <ecNumber evidence="3">1.2.7.8</ecNumber>
    </submittedName>
</protein>
<comment type="caution">
    <text evidence="3">The sequence shown here is derived from an EMBL/GenBank/DDBJ whole genome shotgun (WGS) entry which is preliminary data.</text>
</comment>
<dbReference type="Gene3D" id="3.40.920.10">
    <property type="entry name" value="Pyruvate-ferredoxin oxidoreductase, PFOR, domain III"/>
    <property type="match status" value="1"/>
</dbReference>
<keyword evidence="3" id="KW-0670">Pyruvate</keyword>
<keyword evidence="1 3" id="KW-0560">Oxidoreductase</keyword>
<accession>A0A0C2HRF2</accession>
<dbReference type="SUPFAM" id="SSF53323">
    <property type="entry name" value="Pyruvate-ferredoxin oxidoreductase, PFOR, domain III"/>
    <property type="match status" value="1"/>
</dbReference>
<evidence type="ECO:0000313" key="4">
    <source>
        <dbReference type="Proteomes" id="UP000035068"/>
    </source>
</evidence>
<organism evidence="3 4">
    <name type="scientific">Geoalkalibacter ferrihydriticus DSM 17813</name>
    <dbReference type="NCBI Taxonomy" id="1121915"/>
    <lineage>
        <taxon>Bacteria</taxon>
        <taxon>Pseudomonadati</taxon>
        <taxon>Thermodesulfobacteriota</taxon>
        <taxon>Desulfuromonadia</taxon>
        <taxon>Desulfuromonadales</taxon>
        <taxon>Geoalkalibacteraceae</taxon>
        <taxon>Geoalkalibacter</taxon>
    </lineage>
</organism>
<dbReference type="Proteomes" id="UP000035068">
    <property type="component" value="Unassembled WGS sequence"/>
</dbReference>
<dbReference type="NCBIfam" id="NF005322">
    <property type="entry name" value="PRK06853.1-2"/>
    <property type="match status" value="1"/>
</dbReference>
<dbReference type="Pfam" id="PF01558">
    <property type="entry name" value="POR"/>
    <property type="match status" value="1"/>
</dbReference>
<dbReference type="GO" id="GO:0043805">
    <property type="term" value="F:indolepyruvate ferredoxin oxidoreductase activity"/>
    <property type="evidence" value="ECO:0007669"/>
    <property type="project" value="UniProtKB-EC"/>
</dbReference>
<evidence type="ECO:0000256" key="1">
    <source>
        <dbReference type="ARBA" id="ARBA00023002"/>
    </source>
</evidence>